<feature type="region of interest" description="Disordered" evidence="1">
    <location>
        <begin position="670"/>
        <end position="766"/>
    </location>
</feature>
<feature type="compositionally biased region" description="Polar residues" evidence="1">
    <location>
        <begin position="751"/>
        <end position="766"/>
    </location>
</feature>
<dbReference type="PANTHER" id="PTHR44499:SF1">
    <property type="entry name" value="JOUBERIN"/>
    <property type="match status" value="1"/>
</dbReference>
<dbReference type="Pfam" id="PF00018">
    <property type="entry name" value="SH3_1"/>
    <property type="match status" value="1"/>
</dbReference>
<dbReference type="SUPFAM" id="SSF50044">
    <property type="entry name" value="SH3-domain"/>
    <property type="match status" value="1"/>
</dbReference>
<keyword evidence="3" id="KW-1185">Reference proteome</keyword>
<feature type="compositionally biased region" description="Polar residues" evidence="1">
    <location>
        <begin position="670"/>
        <end position="685"/>
    </location>
</feature>
<dbReference type="InterPro" id="IPR015943">
    <property type="entry name" value="WD40/YVTN_repeat-like_dom_sf"/>
</dbReference>
<evidence type="ECO:0000313" key="2">
    <source>
        <dbReference type="EMBL" id="CAB4020711.1"/>
    </source>
</evidence>
<dbReference type="EMBL" id="CACRXK020011087">
    <property type="protein sequence ID" value="CAB4020711.1"/>
    <property type="molecule type" value="Genomic_DNA"/>
</dbReference>
<dbReference type="SMART" id="SM00320">
    <property type="entry name" value="WD40"/>
    <property type="match status" value="6"/>
</dbReference>
<dbReference type="InterPro" id="IPR001680">
    <property type="entry name" value="WD40_rpt"/>
</dbReference>
<dbReference type="InterPro" id="IPR036322">
    <property type="entry name" value="WD40_repeat_dom_sf"/>
</dbReference>
<comment type="caution">
    <text evidence="2">The sequence shown here is derived from an EMBL/GenBank/DDBJ whole genome shotgun (WGS) entry which is preliminary data.</text>
</comment>
<dbReference type="PRINTS" id="PR00452">
    <property type="entry name" value="SH3DOMAIN"/>
</dbReference>
<dbReference type="CDD" id="cd00174">
    <property type="entry name" value="SH3"/>
    <property type="match status" value="1"/>
</dbReference>
<dbReference type="Pfam" id="PF00400">
    <property type="entry name" value="WD40"/>
    <property type="match status" value="4"/>
</dbReference>
<dbReference type="PANTHER" id="PTHR44499">
    <property type="entry name" value="JOUBERIN"/>
    <property type="match status" value="1"/>
</dbReference>
<feature type="compositionally biased region" description="Basic and acidic residues" evidence="1">
    <location>
        <begin position="902"/>
        <end position="912"/>
    </location>
</feature>
<dbReference type="Proteomes" id="UP001152795">
    <property type="component" value="Unassembled WGS sequence"/>
</dbReference>
<accession>A0A7D9J2G6</accession>
<dbReference type="PROSITE" id="PS50082">
    <property type="entry name" value="WD_REPEATS_2"/>
    <property type="match status" value="4"/>
</dbReference>
<evidence type="ECO:0000313" key="3">
    <source>
        <dbReference type="Proteomes" id="UP001152795"/>
    </source>
</evidence>
<dbReference type="PROSITE" id="PS00678">
    <property type="entry name" value="WD_REPEATS_1"/>
    <property type="match status" value="1"/>
</dbReference>
<sequence length="912" mass="102999">MCIVIHKADRLKTDLRINHPLVRVHVLDVNTGEYVKKCSGNRAATSYYENPETVDHILPLMTQPFDFKQQKSLIPSWEDVLIINEIYSYFLQRNEGDPDVIIFFEILDFLSMAAINKLKGTQRSDRGWYQIAWAFLKLVGSNGSPNTDIKIRLQLFHPVKSNRRRQLSNPNVPEVYHWWTSPSRLQYPSTLYVTVKGIKPPKVIDAAGRSMFAVQEERGKMTFEELTGKIARGESPSEMDANRDIVTWTKLPGQPNHVPNQMMSTLQAGRRGCFVVRFSNDGRKLACGCAEKHSFSIFVFETLSGRSVSTFQGHFSIIYDLCWSYNDKELLSASSDGTARSWEVSRDGSPATKTYPHPCFVYAARYHPQKKNLVITGGYDRLIRMWSNDSEGANGQLLREMDGHSGFINTICFDPLGQFMFSGDSSGTVIVWNTYANVETKSKKRRSQSAADVQRWVISKTVKDPEIKDCIINSIRLHPNGRKLLVHTRDSVTRMLDLRSFSMMTRYIGANNFKEHVRSTMSTCGSFVFSGSEDGLVYVWDTETGDLVKVYNELGYTAAVSDIDFHPHDNIVAFCSFGQNHPLILYQFQHTGTVKEVPYTPTSPPMSPLRTTTHTLGQTSEHVLTSEPRTMERTSTHMADVASETILLNKIKKKLDSVLEASNTTADLRSSMAGSRTFSANQRTPSPHAHRPDTSFEQHDMRTLSTWGSDFTALPTTPYSPGSNPQSPQRDLGTRTFSPFETGQLGDSRFLSPSQGQSTFSRPQSRNDTSVALFTVKAAYPFAARNADELNLDEGDVIKVLRQEDEHWWVGEMRDGRQGYFPASYTTMIDTTDKKKSERHKGNKQYTAVRTTEGDVKILSAPEESDVDVVTTKRSRGDGRPPRHTHDRSRPSSTVKKKSPRRTKDLRDESNA</sequence>
<dbReference type="InterPro" id="IPR052803">
    <property type="entry name" value="Cilium-Associated_Jouberin"/>
</dbReference>
<dbReference type="InterPro" id="IPR036028">
    <property type="entry name" value="SH3-like_dom_sf"/>
</dbReference>
<feature type="region of interest" description="Disordered" evidence="1">
    <location>
        <begin position="853"/>
        <end position="912"/>
    </location>
</feature>
<dbReference type="Gene3D" id="2.30.30.40">
    <property type="entry name" value="SH3 Domains"/>
    <property type="match status" value="1"/>
</dbReference>
<dbReference type="AlphaFoldDB" id="A0A7D9J2G6"/>
<dbReference type="PROSITE" id="PS50002">
    <property type="entry name" value="SH3"/>
    <property type="match status" value="1"/>
</dbReference>
<feature type="compositionally biased region" description="Basic and acidic residues" evidence="1">
    <location>
        <begin position="690"/>
        <end position="702"/>
    </location>
</feature>
<gene>
    <name evidence="2" type="ORF">PACLA_8A012585</name>
</gene>
<proteinExistence type="predicted"/>
<name>A0A7D9J2G6_PARCT</name>
<dbReference type="GO" id="GO:0044458">
    <property type="term" value="P:motile cilium assembly"/>
    <property type="evidence" value="ECO:0007669"/>
    <property type="project" value="TreeGrafter"/>
</dbReference>
<feature type="region of interest" description="Disordered" evidence="1">
    <location>
        <begin position="617"/>
        <end position="636"/>
    </location>
</feature>
<dbReference type="GO" id="GO:0036064">
    <property type="term" value="C:ciliary basal body"/>
    <property type="evidence" value="ECO:0007669"/>
    <property type="project" value="TreeGrafter"/>
</dbReference>
<dbReference type="InterPro" id="IPR019775">
    <property type="entry name" value="WD40_repeat_CS"/>
</dbReference>
<reference evidence="2" key="1">
    <citation type="submission" date="2020-04" db="EMBL/GenBank/DDBJ databases">
        <authorList>
            <person name="Alioto T."/>
            <person name="Alioto T."/>
            <person name="Gomez Garrido J."/>
        </authorList>
    </citation>
    <scope>NUCLEOTIDE SEQUENCE</scope>
    <source>
        <strain evidence="2">A484AB</strain>
    </source>
</reference>
<dbReference type="CDD" id="cd00200">
    <property type="entry name" value="WD40"/>
    <property type="match status" value="1"/>
</dbReference>
<dbReference type="SMART" id="SM00326">
    <property type="entry name" value="SH3"/>
    <property type="match status" value="1"/>
</dbReference>
<dbReference type="SUPFAM" id="SSF50978">
    <property type="entry name" value="WD40 repeat-like"/>
    <property type="match status" value="1"/>
</dbReference>
<organism evidence="2 3">
    <name type="scientific">Paramuricea clavata</name>
    <name type="common">Red gorgonian</name>
    <name type="synonym">Violescent sea-whip</name>
    <dbReference type="NCBI Taxonomy" id="317549"/>
    <lineage>
        <taxon>Eukaryota</taxon>
        <taxon>Metazoa</taxon>
        <taxon>Cnidaria</taxon>
        <taxon>Anthozoa</taxon>
        <taxon>Octocorallia</taxon>
        <taxon>Malacalcyonacea</taxon>
        <taxon>Plexauridae</taxon>
        <taxon>Paramuricea</taxon>
    </lineage>
</organism>
<evidence type="ECO:0000256" key="1">
    <source>
        <dbReference type="SAM" id="MobiDB-lite"/>
    </source>
</evidence>
<dbReference type="Gene3D" id="2.130.10.10">
    <property type="entry name" value="YVTN repeat-like/Quinoprotein amine dehydrogenase"/>
    <property type="match status" value="1"/>
</dbReference>
<dbReference type="OrthoDB" id="2096344at2759"/>
<protein>
    <submittedName>
        <fullName evidence="2">Jouberin isoform X1</fullName>
    </submittedName>
</protein>
<feature type="compositionally biased region" description="Polar residues" evidence="1">
    <location>
        <begin position="703"/>
        <end position="741"/>
    </location>
</feature>
<dbReference type="PROSITE" id="PS50294">
    <property type="entry name" value="WD_REPEATS_REGION"/>
    <property type="match status" value="2"/>
</dbReference>
<dbReference type="InterPro" id="IPR001452">
    <property type="entry name" value="SH3_domain"/>
</dbReference>